<dbReference type="AlphaFoldDB" id="A0A0K2TIE4"/>
<proteinExistence type="predicted"/>
<reference evidence="1" key="1">
    <citation type="submission" date="2014-05" db="EMBL/GenBank/DDBJ databases">
        <authorList>
            <person name="Chronopoulou M."/>
        </authorList>
    </citation>
    <scope>NUCLEOTIDE SEQUENCE</scope>
    <source>
        <tissue evidence="1">Whole organism</tissue>
    </source>
</reference>
<evidence type="ECO:0000313" key="1">
    <source>
        <dbReference type="EMBL" id="CDW25291.1"/>
    </source>
</evidence>
<accession>A0A0K2TIE4</accession>
<sequence length="91" mass="10440">MSEISVWTEISLQISLEKIIKSVQCKKFIWLFWRLMIPDPSLASKNVSTAMTSLVRKYGSHGVRILILSIILSEAKLNLKQIEHIMPSRTL</sequence>
<protein>
    <submittedName>
        <fullName evidence="1">Uncharacterized protein</fullName>
    </submittedName>
</protein>
<organism evidence="1">
    <name type="scientific">Lepeophtheirus salmonis</name>
    <name type="common">Salmon louse</name>
    <name type="synonym">Caligus salmonis</name>
    <dbReference type="NCBI Taxonomy" id="72036"/>
    <lineage>
        <taxon>Eukaryota</taxon>
        <taxon>Metazoa</taxon>
        <taxon>Ecdysozoa</taxon>
        <taxon>Arthropoda</taxon>
        <taxon>Crustacea</taxon>
        <taxon>Multicrustacea</taxon>
        <taxon>Hexanauplia</taxon>
        <taxon>Copepoda</taxon>
        <taxon>Siphonostomatoida</taxon>
        <taxon>Caligidae</taxon>
        <taxon>Lepeophtheirus</taxon>
    </lineage>
</organism>
<name>A0A0K2TIE4_LEPSM</name>
<dbReference type="EMBL" id="HACA01007930">
    <property type="protein sequence ID" value="CDW25291.1"/>
    <property type="molecule type" value="Transcribed_RNA"/>
</dbReference>